<feature type="compositionally biased region" description="Basic and acidic residues" evidence="9">
    <location>
        <begin position="143"/>
        <end position="157"/>
    </location>
</feature>
<feature type="region of interest" description="Disordered" evidence="9">
    <location>
        <begin position="1"/>
        <end position="55"/>
    </location>
</feature>
<keyword evidence="11" id="KW-1185">Reference proteome</keyword>
<dbReference type="InterPro" id="IPR041105">
    <property type="entry name" value="TDP-43_N"/>
</dbReference>
<dbReference type="GO" id="GO:0008380">
    <property type="term" value="P:RNA splicing"/>
    <property type="evidence" value="ECO:0007669"/>
    <property type="project" value="UniProtKB-KW"/>
</dbReference>
<evidence type="ECO:0000256" key="4">
    <source>
        <dbReference type="ARBA" id="ARBA00023015"/>
    </source>
</evidence>
<reference evidence="12" key="1">
    <citation type="submission" date="2020-12" db="UniProtKB">
        <authorList>
            <consortium name="WormBaseParasite"/>
        </authorList>
    </citation>
    <scope>IDENTIFICATION</scope>
    <source>
        <strain evidence="12">MHco3</strain>
    </source>
</reference>
<keyword evidence="3" id="KW-0677">Repeat</keyword>
<dbReference type="InterPro" id="IPR012677">
    <property type="entry name" value="Nucleotide-bd_a/b_plait_sf"/>
</dbReference>
<evidence type="ECO:0000256" key="6">
    <source>
        <dbReference type="ARBA" id="ARBA00023187"/>
    </source>
</evidence>
<feature type="domain" description="RRM" evidence="10">
    <location>
        <begin position="169"/>
        <end position="247"/>
    </location>
</feature>
<evidence type="ECO:0000256" key="1">
    <source>
        <dbReference type="ARBA" id="ARBA00004123"/>
    </source>
</evidence>
<feature type="region of interest" description="Disordered" evidence="9">
    <location>
        <begin position="123"/>
        <end position="163"/>
    </location>
</feature>
<evidence type="ECO:0000256" key="2">
    <source>
        <dbReference type="ARBA" id="ARBA00022664"/>
    </source>
</evidence>
<feature type="region of interest" description="Disordered" evidence="9">
    <location>
        <begin position="409"/>
        <end position="438"/>
    </location>
</feature>
<keyword evidence="7" id="KW-0539">Nucleus</keyword>
<dbReference type="GO" id="GO:0005654">
    <property type="term" value="C:nucleoplasm"/>
    <property type="evidence" value="ECO:0007669"/>
    <property type="project" value="TreeGrafter"/>
</dbReference>
<dbReference type="GO" id="GO:0000785">
    <property type="term" value="C:chromatin"/>
    <property type="evidence" value="ECO:0007669"/>
    <property type="project" value="TreeGrafter"/>
</dbReference>
<dbReference type="PANTHER" id="PTHR48033">
    <property type="entry name" value="RNA-BINDING (RRM/RBD/RNP MOTIFS) FAMILY PROTEIN"/>
    <property type="match status" value="1"/>
</dbReference>
<feature type="domain" description="RRM" evidence="10">
    <location>
        <begin position="265"/>
        <end position="344"/>
    </location>
</feature>
<comment type="subcellular location">
    <subcellularLocation>
        <location evidence="1">Nucleus</location>
    </subcellularLocation>
</comment>
<dbReference type="PROSITE" id="PS50102">
    <property type="entry name" value="RRM"/>
    <property type="match status" value="2"/>
</dbReference>
<dbReference type="Pfam" id="PF18694">
    <property type="entry name" value="TDP-43_N"/>
    <property type="match status" value="1"/>
</dbReference>
<dbReference type="Pfam" id="PF00076">
    <property type="entry name" value="RRM_1"/>
    <property type="match status" value="2"/>
</dbReference>
<accession>A0A7I4Y4S2</accession>
<keyword evidence="2" id="KW-0507">mRNA processing</keyword>
<proteinExistence type="predicted"/>
<sequence>MSDATSSDGEKKPNGSSSVDNGNENTDSQCNGNSLPRSDFVIVSDDSGEPMELPTAPDNTLFMTTLQSSFPLATGIKYRNAKTGASRAVAVDATGTKLLPPQDGWDDKTFIVITSSTRAGKGSDVSVKRRKIGTSDEESDSDGEGRVGRKRAADARDSVNGPAAPRRPVDLIVLGVSFKTTDEGFKKYFESFGTVSFAEIKRTVEGSSKGFGFVQMSTLEEQEKVLSVAVHMIDGRRCEIRIPDRKHDEYGFLDRSAPPAKALVNKIFVGRLLDKINEDILREFFEKEAKQIMESASVTDVFIPKPFRGFAFVTFTEPEVAEKMVKANNYVIDDMPVIVTLAVPREEAYERQNRRSGPPGYYNDFGYGHYGYGKSGAGYGRSSRGAMPYHMRDTFDYSAPGAFARSPYGEWSSPPRRPARGLGRAHEQPWNGPAETIPSIIRPAPEQQRRSLGLKPPPNMCLRDPRDRMNSQATSNQVANGLDALDLNQKDPNLMTAAVKAFLNTLSHGAAPSQPLKWF</sequence>
<evidence type="ECO:0000256" key="3">
    <source>
        <dbReference type="ARBA" id="ARBA00022737"/>
    </source>
</evidence>
<name>A0A7I4Y4S2_HAECO</name>
<dbReference type="GO" id="GO:0006397">
    <property type="term" value="P:mRNA processing"/>
    <property type="evidence" value="ECO:0007669"/>
    <property type="project" value="UniProtKB-KW"/>
</dbReference>
<dbReference type="SMART" id="SM00360">
    <property type="entry name" value="RRM"/>
    <property type="match status" value="2"/>
</dbReference>
<dbReference type="InterPro" id="IPR035979">
    <property type="entry name" value="RBD_domain_sf"/>
</dbReference>
<keyword evidence="5" id="KW-0804">Transcription</keyword>
<dbReference type="Gene3D" id="3.30.70.330">
    <property type="match status" value="2"/>
</dbReference>
<evidence type="ECO:0000256" key="9">
    <source>
        <dbReference type="SAM" id="MobiDB-lite"/>
    </source>
</evidence>
<dbReference type="WBParaSite" id="HCON_00044360-00001">
    <property type="protein sequence ID" value="HCON_00044360-00001"/>
    <property type="gene ID" value="HCON_00044360"/>
</dbReference>
<dbReference type="Proteomes" id="UP000025227">
    <property type="component" value="Unplaced"/>
</dbReference>
<keyword evidence="6" id="KW-0508">mRNA splicing</keyword>
<dbReference type="SUPFAM" id="SSF54928">
    <property type="entry name" value="RNA-binding domain, RBD"/>
    <property type="match status" value="2"/>
</dbReference>
<evidence type="ECO:0000313" key="11">
    <source>
        <dbReference type="Proteomes" id="UP000025227"/>
    </source>
</evidence>
<evidence type="ECO:0000256" key="7">
    <source>
        <dbReference type="ARBA" id="ARBA00023242"/>
    </source>
</evidence>
<evidence type="ECO:0000256" key="8">
    <source>
        <dbReference type="PROSITE-ProRule" id="PRU00176"/>
    </source>
</evidence>
<evidence type="ECO:0000256" key="5">
    <source>
        <dbReference type="ARBA" id="ARBA00023163"/>
    </source>
</evidence>
<keyword evidence="4" id="KW-0805">Transcription regulation</keyword>
<organism evidence="11 12">
    <name type="scientific">Haemonchus contortus</name>
    <name type="common">Barber pole worm</name>
    <dbReference type="NCBI Taxonomy" id="6289"/>
    <lineage>
        <taxon>Eukaryota</taxon>
        <taxon>Metazoa</taxon>
        <taxon>Ecdysozoa</taxon>
        <taxon>Nematoda</taxon>
        <taxon>Chromadorea</taxon>
        <taxon>Rhabditida</taxon>
        <taxon>Rhabditina</taxon>
        <taxon>Rhabditomorpha</taxon>
        <taxon>Strongyloidea</taxon>
        <taxon>Trichostrongylidae</taxon>
        <taxon>Haemonchus</taxon>
    </lineage>
</organism>
<dbReference type="OrthoDB" id="2020831at2759"/>
<dbReference type="GO" id="GO:0003723">
    <property type="term" value="F:RNA binding"/>
    <property type="evidence" value="ECO:0007669"/>
    <property type="project" value="UniProtKB-UniRule"/>
</dbReference>
<dbReference type="CDD" id="cd19609">
    <property type="entry name" value="NTD_TDP-43"/>
    <property type="match status" value="1"/>
</dbReference>
<protein>
    <submittedName>
        <fullName evidence="12">RRM domain-containing protein</fullName>
    </submittedName>
</protein>
<dbReference type="GO" id="GO:0010468">
    <property type="term" value="P:regulation of gene expression"/>
    <property type="evidence" value="ECO:0007669"/>
    <property type="project" value="TreeGrafter"/>
</dbReference>
<dbReference type="OMA" id="RRCEIRI"/>
<dbReference type="AlphaFoldDB" id="A0A7I4Y4S2"/>
<keyword evidence="8" id="KW-0694">RNA-binding</keyword>
<evidence type="ECO:0000259" key="10">
    <source>
        <dbReference type="PROSITE" id="PS50102"/>
    </source>
</evidence>
<feature type="compositionally biased region" description="Polar residues" evidence="9">
    <location>
        <begin position="14"/>
        <end position="36"/>
    </location>
</feature>
<dbReference type="PANTHER" id="PTHR48033:SF9">
    <property type="entry name" value="TAR DNA-BINDING PROTEIN 43"/>
    <property type="match status" value="1"/>
</dbReference>
<evidence type="ECO:0000313" key="12">
    <source>
        <dbReference type="WBParaSite" id="HCON_00044360-00001"/>
    </source>
</evidence>
<dbReference type="InterPro" id="IPR000504">
    <property type="entry name" value="RRM_dom"/>
</dbReference>